<dbReference type="PANTHER" id="PTHR21340">
    <property type="entry name" value="DIADENOSINE 5,5-P1,P4-TETRAPHOSPHATE PYROPHOSPHOHYDROLASE MUTT"/>
    <property type="match status" value="1"/>
</dbReference>
<comment type="caution">
    <text evidence="4">The sequence shown here is derived from an EMBL/GenBank/DDBJ whole genome shotgun (WGS) entry which is preliminary data.</text>
</comment>
<dbReference type="InterPro" id="IPR020084">
    <property type="entry name" value="NUDIX_hydrolase_CS"/>
</dbReference>
<accession>A0A0G1X4S8</accession>
<sequence>MHYSKTAGGVVVNQRDEVLVVNQGGVHWSLPKGHIEPGEDAIVAARREIGEESGIDDLIFIKELGAYARFRMNWDGSDNLAEHKEIVVFLFRTTQVDLNPRDPDNPSAKWVAVQEVANILTHPSDKEFFLSIIDQL</sequence>
<dbReference type="InterPro" id="IPR000086">
    <property type="entry name" value="NUDIX_hydrolase_dom"/>
</dbReference>
<dbReference type="GO" id="GO:0004081">
    <property type="term" value="F:bis(5'-nucleosyl)-tetraphosphatase (asymmetrical) activity"/>
    <property type="evidence" value="ECO:0007669"/>
    <property type="project" value="TreeGrafter"/>
</dbReference>
<dbReference type="EMBL" id="LCPB01000014">
    <property type="protein sequence ID" value="KKU89440.1"/>
    <property type="molecule type" value="Genomic_DNA"/>
</dbReference>
<evidence type="ECO:0000256" key="2">
    <source>
        <dbReference type="RuleBase" id="RU003476"/>
    </source>
</evidence>
<name>A0A0G1X4S8_9BACT</name>
<evidence type="ECO:0000259" key="3">
    <source>
        <dbReference type="PROSITE" id="PS51462"/>
    </source>
</evidence>
<dbReference type="InterPro" id="IPR020476">
    <property type="entry name" value="Nudix_hydrolase"/>
</dbReference>
<comment type="similarity">
    <text evidence="2">Belongs to the Nudix hydrolase family.</text>
</comment>
<dbReference type="InterPro" id="IPR051325">
    <property type="entry name" value="Nudix_hydrolase_domain"/>
</dbReference>
<gene>
    <name evidence="4" type="ORF">UY19_C0014G0040</name>
</gene>
<dbReference type="Gene3D" id="3.90.79.10">
    <property type="entry name" value="Nucleoside Triphosphate Pyrophosphohydrolase"/>
    <property type="match status" value="1"/>
</dbReference>
<dbReference type="PROSITE" id="PS00893">
    <property type="entry name" value="NUDIX_BOX"/>
    <property type="match status" value="1"/>
</dbReference>
<evidence type="ECO:0000313" key="4">
    <source>
        <dbReference type="EMBL" id="KKU89440.1"/>
    </source>
</evidence>
<organism evidence="4 5">
    <name type="scientific">Candidatus Wolfebacteria bacterium GW2011_GWA2_47_9b</name>
    <dbReference type="NCBI Taxonomy" id="1619005"/>
    <lineage>
        <taxon>Bacteria</taxon>
        <taxon>Candidatus Wolfeibacteriota</taxon>
    </lineage>
</organism>
<dbReference type="Proteomes" id="UP000033882">
    <property type="component" value="Unassembled WGS sequence"/>
</dbReference>
<dbReference type="GO" id="GO:0006167">
    <property type="term" value="P:AMP biosynthetic process"/>
    <property type="evidence" value="ECO:0007669"/>
    <property type="project" value="TreeGrafter"/>
</dbReference>
<dbReference type="SUPFAM" id="SSF55811">
    <property type="entry name" value="Nudix"/>
    <property type="match status" value="1"/>
</dbReference>
<dbReference type="InterPro" id="IPR015797">
    <property type="entry name" value="NUDIX_hydrolase-like_dom_sf"/>
</dbReference>
<dbReference type="PROSITE" id="PS51462">
    <property type="entry name" value="NUDIX"/>
    <property type="match status" value="1"/>
</dbReference>
<proteinExistence type="inferred from homology"/>
<reference evidence="4 5" key="1">
    <citation type="journal article" date="2015" name="Nature">
        <title>rRNA introns, odd ribosomes, and small enigmatic genomes across a large radiation of phyla.</title>
        <authorList>
            <person name="Brown C.T."/>
            <person name="Hug L.A."/>
            <person name="Thomas B.C."/>
            <person name="Sharon I."/>
            <person name="Castelle C.J."/>
            <person name="Singh A."/>
            <person name="Wilkins M.J."/>
            <person name="Williams K.H."/>
            <person name="Banfield J.F."/>
        </authorList>
    </citation>
    <scope>NUCLEOTIDE SEQUENCE [LARGE SCALE GENOMIC DNA]</scope>
</reference>
<feature type="domain" description="Nudix hydrolase" evidence="3">
    <location>
        <begin position="2"/>
        <end position="134"/>
    </location>
</feature>
<evidence type="ECO:0000313" key="5">
    <source>
        <dbReference type="Proteomes" id="UP000033882"/>
    </source>
</evidence>
<dbReference type="AlphaFoldDB" id="A0A0G1X4S8"/>
<dbReference type="GO" id="GO:0006754">
    <property type="term" value="P:ATP biosynthetic process"/>
    <property type="evidence" value="ECO:0007669"/>
    <property type="project" value="TreeGrafter"/>
</dbReference>
<evidence type="ECO:0000256" key="1">
    <source>
        <dbReference type="ARBA" id="ARBA00022801"/>
    </source>
</evidence>
<dbReference type="PRINTS" id="PR00502">
    <property type="entry name" value="NUDIXFAMILY"/>
</dbReference>
<dbReference type="Pfam" id="PF00293">
    <property type="entry name" value="NUDIX"/>
    <property type="match status" value="1"/>
</dbReference>
<dbReference type="PANTHER" id="PTHR21340:SF0">
    <property type="entry name" value="BIS(5'-NUCLEOSYL)-TETRAPHOSPHATASE [ASYMMETRICAL]"/>
    <property type="match status" value="1"/>
</dbReference>
<keyword evidence="1 2" id="KW-0378">Hydrolase</keyword>
<protein>
    <submittedName>
        <fullName evidence="4">ADP-ribose pyrophosphatase</fullName>
    </submittedName>
</protein>